<proteinExistence type="predicted"/>
<protein>
    <submittedName>
        <fullName evidence="1">Uncharacterized protein</fullName>
    </submittedName>
</protein>
<dbReference type="AlphaFoldDB" id="A0AAE1VIB2"/>
<keyword evidence="2" id="KW-1185">Reference proteome</keyword>
<dbReference type="EMBL" id="JAVYJV010000005">
    <property type="protein sequence ID" value="KAK4370102.1"/>
    <property type="molecule type" value="Genomic_DNA"/>
</dbReference>
<dbReference type="Proteomes" id="UP001291623">
    <property type="component" value="Unassembled WGS sequence"/>
</dbReference>
<sequence length="90" mass="10168">MPRVLATARLANNITSSLCAPKLSLSEPRTICEQFDYRKSAHLLKGNEGSFSSTSEARDHSSVEELHLEIRSLEIHGTRSFLFILFLDLY</sequence>
<organism evidence="1 2">
    <name type="scientific">Anisodus tanguticus</name>
    <dbReference type="NCBI Taxonomy" id="243964"/>
    <lineage>
        <taxon>Eukaryota</taxon>
        <taxon>Viridiplantae</taxon>
        <taxon>Streptophyta</taxon>
        <taxon>Embryophyta</taxon>
        <taxon>Tracheophyta</taxon>
        <taxon>Spermatophyta</taxon>
        <taxon>Magnoliopsida</taxon>
        <taxon>eudicotyledons</taxon>
        <taxon>Gunneridae</taxon>
        <taxon>Pentapetalae</taxon>
        <taxon>asterids</taxon>
        <taxon>lamiids</taxon>
        <taxon>Solanales</taxon>
        <taxon>Solanaceae</taxon>
        <taxon>Solanoideae</taxon>
        <taxon>Hyoscyameae</taxon>
        <taxon>Anisodus</taxon>
    </lineage>
</organism>
<name>A0AAE1VIB2_9SOLA</name>
<evidence type="ECO:0000313" key="1">
    <source>
        <dbReference type="EMBL" id="KAK4370102.1"/>
    </source>
</evidence>
<accession>A0AAE1VIB2</accession>
<reference evidence="1" key="1">
    <citation type="submission" date="2023-12" db="EMBL/GenBank/DDBJ databases">
        <title>Genome assembly of Anisodus tanguticus.</title>
        <authorList>
            <person name="Wang Y.-J."/>
        </authorList>
    </citation>
    <scope>NUCLEOTIDE SEQUENCE</scope>
    <source>
        <strain evidence="1">KB-2021</strain>
        <tissue evidence="1">Leaf</tissue>
    </source>
</reference>
<comment type="caution">
    <text evidence="1">The sequence shown here is derived from an EMBL/GenBank/DDBJ whole genome shotgun (WGS) entry which is preliminary data.</text>
</comment>
<evidence type="ECO:0000313" key="2">
    <source>
        <dbReference type="Proteomes" id="UP001291623"/>
    </source>
</evidence>
<gene>
    <name evidence="1" type="ORF">RND71_009577</name>
</gene>